<dbReference type="GO" id="GO:0016460">
    <property type="term" value="C:myosin II complex"/>
    <property type="evidence" value="ECO:0007669"/>
    <property type="project" value="TreeGrafter"/>
</dbReference>
<evidence type="ECO:0000259" key="8">
    <source>
        <dbReference type="PROSITE" id="PS50222"/>
    </source>
</evidence>
<evidence type="ECO:0000256" key="4">
    <source>
        <dbReference type="ARBA" id="ARBA00023175"/>
    </source>
</evidence>
<evidence type="ECO:0000256" key="6">
    <source>
        <dbReference type="ARBA" id="ARBA00049593"/>
    </source>
</evidence>
<dbReference type="InterPro" id="IPR018247">
    <property type="entry name" value="EF_Hand_1_Ca_BS"/>
</dbReference>
<dbReference type="InterPro" id="IPR002048">
    <property type="entry name" value="EF_hand_dom"/>
</dbReference>
<dbReference type="AlphaFoldDB" id="A0A9D4DHG2"/>
<dbReference type="InterPro" id="IPR050230">
    <property type="entry name" value="CALM/Myosin/TropC-like"/>
</dbReference>
<proteinExistence type="predicted"/>
<reference evidence="9" key="1">
    <citation type="journal article" date="2019" name="bioRxiv">
        <title>The Genome of the Zebra Mussel, Dreissena polymorpha: A Resource for Invasive Species Research.</title>
        <authorList>
            <person name="McCartney M.A."/>
            <person name="Auch B."/>
            <person name="Kono T."/>
            <person name="Mallez S."/>
            <person name="Zhang Y."/>
            <person name="Obille A."/>
            <person name="Becker A."/>
            <person name="Abrahante J.E."/>
            <person name="Garbe J."/>
            <person name="Badalamenti J.P."/>
            <person name="Herman A."/>
            <person name="Mangelson H."/>
            <person name="Liachko I."/>
            <person name="Sullivan S."/>
            <person name="Sone E.D."/>
            <person name="Koren S."/>
            <person name="Silverstein K.A.T."/>
            <person name="Beckman K.B."/>
            <person name="Gohl D.M."/>
        </authorList>
    </citation>
    <scope>NUCLEOTIDE SEQUENCE</scope>
    <source>
        <strain evidence="9">Duluth1</strain>
        <tissue evidence="9">Whole animal</tissue>
    </source>
</reference>
<keyword evidence="2" id="KW-0106">Calcium</keyword>
<reference evidence="9" key="2">
    <citation type="submission" date="2020-11" db="EMBL/GenBank/DDBJ databases">
        <authorList>
            <person name="McCartney M.A."/>
            <person name="Auch B."/>
            <person name="Kono T."/>
            <person name="Mallez S."/>
            <person name="Becker A."/>
            <person name="Gohl D.M."/>
            <person name="Silverstein K.A.T."/>
            <person name="Koren S."/>
            <person name="Bechman K.B."/>
            <person name="Herman A."/>
            <person name="Abrahante J.E."/>
            <person name="Garbe J."/>
        </authorList>
    </citation>
    <scope>NUCLEOTIDE SEQUENCE</scope>
    <source>
        <strain evidence="9">Duluth1</strain>
        <tissue evidence="9">Whole animal</tissue>
    </source>
</reference>
<evidence type="ECO:0000313" key="10">
    <source>
        <dbReference type="Proteomes" id="UP000828390"/>
    </source>
</evidence>
<keyword evidence="10" id="KW-1185">Reference proteome</keyword>
<dbReference type="EMBL" id="JAIWYP010000010">
    <property type="protein sequence ID" value="KAH3748475.1"/>
    <property type="molecule type" value="Genomic_DNA"/>
</dbReference>
<dbReference type="Proteomes" id="UP000828390">
    <property type="component" value="Unassembled WGS sequence"/>
</dbReference>
<organism evidence="9 10">
    <name type="scientific">Dreissena polymorpha</name>
    <name type="common">Zebra mussel</name>
    <name type="synonym">Mytilus polymorpha</name>
    <dbReference type="NCBI Taxonomy" id="45954"/>
    <lineage>
        <taxon>Eukaryota</taxon>
        <taxon>Metazoa</taxon>
        <taxon>Spiralia</taxon>
        <taxon>Lophotrochozoa</taxon>
        <taxon>Mollusca</taxon>
        <taxon>Bivalvia</taxon>
        <taxon>Autobranchia</taxon>
        <taxon>Heteroconchia</taxon>
        <taxon>Euheterodonta</taxon>
        <taxon>Imparidentia</taxon>
        <taxon>Neoheterodontei</taxon>
        <taxon>Myida</taxon>
        <taxon>Dreissenoidea</taxon>
        <taxon>Dreissenidae</taxon>
        <taxon>Dreissena</taxon>
    </lineage>
</organism>
<dbReference type="PROSITE" id="PS00018">
    <property type="entry name" value="EF_HAND_1"/>
    <property type="match status" value="4"/>
</dbReference>
<evidence type="ECO:0000256" key="3">
    <source>
        <dbReference type="ARBA" id="ARBA00023123"/>
    </source>
</evidence>
<keyword evidence="5" id="KW-0514">Muscle protein</keyword>
<dbReference type="CDD" id="cd00051">
    <property type="entry name" value="EFh"/>
    <property type="match status" value="1"/>
</dbReference>
<dbReference type="PROSITE" id="PS50222">
    <property type="entry name" value="EF_HAND_2"/>
    <property type="match status" value="4"/>
</dbReference>
<accession>A0A9D4DHG2</accession>
<name>A0A9D4DHG2_DREPO</name>
<dbReference type="Pfam" id="PF13499">
    <property type="entry name" value="EF-hand_7"/>
    <property type="match status" value="2"/>
</dbReference>
<feature type="domain" description="EF-hand" evidence="8">
    <location>
        <begin position="18"/>
        <end position="53"/>
    </location>
</feature>
<dbReference type="PANTHER" id="PTHR23048">
    <property type="entry name" value="MYOSIN LIGHT CHAIN 1, 3"/>
    <property type="match status" value="1"/>
</dbReference>
<dbReference type="InterPro" id="IPR011992">
    <property type="entry name" value="EF-hand-dom_pair"/>
</dbReference>
<dbReference type="Gene3D" id="1.10.238.10">
    <property type="entry name" value="EF-hand"/>
    <property type="match status" value="2"/>
</dbReference>
<dbReference type="FunFam" id="1.10.238.10:FF:000003">
    <property type="entry name" value="Calmodulin A"/>
    <property type="match status" value="1"/>
</dbReference>
<feature type="domain" description="EF-hand" evidence="8">
    <location>
        <begin position="54"/>
        <end position="89"/>
    </location>
</feature>
<feature type="domain" description="EF-hand" evidence="8">
    <location>
        <begin position="91"/>
        <end position="126"/>
    </location>
</feature>
<feature type="domain" description="EF-hand" evidence="8">
    <location>
        <begin position="127"/>
        <end position="162"/>
    </location>
</feature>
<comment type="function">
    <text evidence="6">In molluscan muscle, calcium regulation is associated with myosin rather than with actin. Muscle myosin contains two types of light chains: the catalytic light chain, essential for ATPase activity, and the regulatory light chain, a calcium-binding protein responsible for Ca(2+) dependent binding and Ca(2+) dependent Mg-ATPase activity.</text>
</comment>
<protein>
    <recommendedName>
        <fullName evidence="7">Sulfhydryl light chain</fullName>
    </recommendedName>
</protein>
<evidence type="ECO:0000256" key="5">
    <source>
        <dbReference type="ARBA" id="ARBA00023179"/>
    </source>
</evidence>
<gene>
    <name evidence="9" type="ORF">DPMN_182921</name>
</gene>
<evidence type="ECO:0000313" key="9">
    <source>
        <dbReference type="EMBL" id="KAH3748475.1"/>
    </source>
</evidence>
<keyword evidence="1" id="KW-0677">Repeat</keyword>
<evidence type="ECO:0000256" key="7">
    <source>
        <dbReference type="ARBA" id="ARBA00078496"/>
    </source>
</evidence>
<keyword evidence="4" id="KW-0505">Motor protein</keyword>
<evidence type="ECO:0000256" key="2">
    <source>
        <dbReference type="ARBA" id="ARBA00022837"/>
    </source>
</evidence>
<dbReference type="SMART" id="SM00054">
    <property type="entry name" value="EFh"/>
    <property type="match status" value="4"/>
</dbReference>
<dbReference type="SUPFAM" id="SSF47473">
    <property type="entry name" value="EF-hand"/>
    <property type="match status" value="1"/>
</dbReference>
<dbReference type="GO" id="GO:0005509">
    <property type="term" value="F:calcium ion binding"/>
    <property type="evidence" value="ECO:0007669"/>
    <property type="project" value="InterPro"/>
</dbReference>
<evidence type="ECO:0000256" key="1">
    <source>
        <dbReference type="ARBA" id="ARBA00022737"/>
    </source>
</evidence>
<comment type="caution">
    <text evidence="9">The sequence shown here is derived from an EMBL/GenBank/DDBJ whole genome shotgun (WGS) entry which is preliminary data.</text>
</comment>
<dbReference type="PANTHER" id="PTHR23048:SF0">
    <property type="entry name" value="CALMODULIN LIKE 3"/>
    <property type="match status" value="1"/>
</dbReference>
<keyword evidence="3" id="KW-0518">Myosin</keyword>
<sequence length="165" mass="19140">MSSNRRSSKVATEEDHSNFDREIEEMFKVFDRNGDKTISIEELRMGLKSMGTTFTYKEAMLAAKTIDKDKNGKIDITEFKEYIRQQFKKQDISTQAREAFRVFDRDGNGSIDRKELKYAMKLLGEKLSEMDVSEMITEADTNGDGKISFEEFLTLWNKKMKGQAE</sequence>